<reference evidence="8 9" key="1">
    <citation type="submission" date="2019-02" db="EMBL/GenBank/DDBJ databases">
        <authorList>
            <person name="Khodamoradi S."/>
            <person name="Hahnke R.L."/>
            <person name="Kaempfer P."/>
            <person name="Schumann P."/>
            <person name="Rohde M."/>
            <person name="Steinert M."/>
            <person name="Luzhetskyy A."/>
            <person name="Wink J."/>
            <person name="Ruckert C."/>
        </authorList>
    </citation>
    <scope>NUCLEOTIDE SEQUENCE [LARGE SCALE GENOMIC DNA]</scope>
    <source>
        <strain evidence="8 9">M2</strain>
    </source>
</reference>
<dbReference type="GO" id="GO:0016020">
    <property type="term" value="C:membrane"/>
    <property type="evidence" value="ECO:0007669"/>
    <property type="project" value="UniProtKB-SubCell"/>
</dbReference>
<keyword evidence="2 6" id="KW-0812">Transmembrane</keyword>
<feature type="transmembrane region" description="Helical" evidence="6">
    <location>
        <begin position="177"/>
        <end position="198"/>
    </location>
</feature>
<feature type="transmembrane region" description="Helical" evidence="6">
    <location>
        <begin position="241"/>
        <end position="259"/>
    </location>
</feature>
<dbReference type="Proteomes" id="UP000292235">
    <property type="component" value="Chromosome"/>
</dbReference>
<proteinExistence type="predicted"/>
<feature type="transmembrane region" description="Helical" evidence="6">
    <location>
        <begin position="75"/>
        <end position="100"/>
    </location>
</feature>
<feature type="transmembrane region" description="Helical" evidence="6">
    <location>
        <begin position="323"/>
        <end position="343"/>
    </location>
</feature>
<evidence type="ECO:0000313" key="9">
    <source>
        <dbReference type="Proteomes" id="UP000292235"/>
    </source>
</evidence>
<dbReference type="Pfam" id="PF01794">
    <property type="entry name" value="Ferric_reduct"/>
    <property type="match status" value="1"/>
</dbReference>
<feature type="transmembrane region" description="Helical" evidence="6">
    <location>
        <begin position="36"/>
        <end position="54"/>
    </location>
</feature>
<feature type="compositionally biased region" description="Low complexity" evidence="5">
    <location>
        <begin position="353"/>
        <end position="373"/>
    </location>
</feature>
<evidence type="ECO:0000256" key="5">
    <source>
        <dbReference type="SAM" id="MobiDB-lite"/>
    </source>
</evidence>
<accession>A0A4V0ZKB2</accession>
<keyword evidence="4 6" id="KW-0472">Membrane</keyword>
<protein>
    <submittedName>
        <fullName evidence="8">Ferric reductase like transmembrane component</fullName>
    </submittedName>
</protein>
<evidence type="ECO:0000256" key="1">
    <source>
        <dbReference type="ARBA" id="ARBA00004141"/>
    </source>
</evidence>
<evidence type="ECO:0000256" key="3">
    <source>
        <dbReference type="ARBA" id="ARBA00022989"/>
    </source>
</evidence>
<feature type="transmembrane region" description="Helical" evidence="6">
    <location>
        <begin position="210"/>
        <end position="229"/>
    </location>
</feature>
<feature type="domain" description="Ferric oxidoreductase" evidence="7">
    <location>
        <begin position="85"/>
        <end position="221"/>
    </location>
</feature>
<gene>
    <name evidence="8" type="ORF">EKD16_23095</name>
</gene>
<dbReference type="EMBL" id="CP036455">
    <property type="protein sequence ID" value="QBI56372.1"/>
    <property type="molecule type" value="Genomic_DNA"/>
</dbReference>
<evidence type="ECO:0000256" key="6">
    <source>
        <dbReference type="SAM" id="Phobius"/>
    </source>
</evidence>
<dbReference type="KEGG" id="strr:EKD16_23095"/>
<dbReference type="RefSeq" id="WP_131101213.1">
    <property type="nucleotide sequence ID" value="NZ_CP036455.1"/>
</dbReference>
<evidence type="ECO:0000313" key="8">
    <source>
        <dbReference type="EMBL" id="QBI56372.1"/>
    </source>
</evidence>
<keyword evidence="9" id="KW-1185">Reference proteome</keyword>
<feature type="region of interest" description="Disordered" evidence="5">
    <location>
        <begin position="348"/>
        <end position="384"/>
    </location>
</feature>
<keyword evidence="3 6" id="KW-1133">Transmembrane helix</keyword>
<dbReference type="AlphaFoldDB" id="A0A4V0ZKB2"/>
<name>A0A4V0ZKB2_9ACTN</name>
<evidence type="ECO:0000259" key="7">
    <source>
        <dbReference type="Pfam" id="PF01794"/>
    </source>
</evidence>
<dbReference type="OrthoDB" id="4519123at2"/>
<evidence type="ECO:0000256" key="2">
    <source>
        <dbReference type="ARBA" id="ARBA00022692"/>
    </source>
</evidence>
<sequence>MARIPHSSPDERRPRRGGRFDWAALRADLRAAVPDAAAALVVTAAIFAWLYARIHSGTSPTIDVMPMLGEHPDRYWMYWLCQAFGWSALLWAWITVMLGMARSSVHPSWLPVSAPRLERWHRTTSLTTIGLMFAHAFMFFADSVRGNEDGLGWAGRLGTAFVEVFVPGGYTTGTGQVAILIGLIAFYLAIPLGLAFYLRRRTGSRVWLALHRFVIVVYALSVWHTLLYGTNVWYDGAFRTTVWLLQIPVAALLLVRLSAPARPGERLRPRNAGQGPLGYALRLAARVGAAAVIAVVLAVTFTGRDGGRTRGVEGAEMNVTQPMVWVGLALLLATIVAVVAAVARRRTGRSGPRRAAAAPEGSAEEGASYADGAAGTGRTPASEG</sequence>
<feature type="transmembrane region" description="Helical" evidence="6">
    <location>
        <begin position="279"/>
        <end position="303"/>
    </location>
</feature>
<comment type="subcellular location">
    <subcellularLocation>
        <location evidence="1">Membrane</location>
        <topology evidence="1">Multi-pass membrane protein</topology>
    </subcellularLocation>
</comment>
<dbReference type="InterPro" id="IPR013130">
    <property type="entry name" value="Fe3_Rdtase_TM_dom"/>
</dbReference>
<organism evidence="8 9">
    <name type="scientific">Streptomonospora litoralis</name>
    <dbReference type="NCBI Taxonomy" id="2498135"/>
    <lineage>
        <taxon>Bacteria</taxon>
        <taxon>Bacillati</taxon>
        <taxon>Actinomycetota</taxon>
        <taxon>Actinomycetes</taxon>
        <taxon>Streptosporangiales</taxon>
        <taxon>Nocardiopsidaceae</taxon>
        <taxon>Streptomonospora</taxon>
    </lineage>
</organism>
<evidence type="ECO:0000256" key="4">
    <source>
        <dbReference type="ARBA" id="ARBA00023136"/>
    </source>
</evidence>